<dbReference type="HOGENOM" id="CLU_2984529_0_0_1"/>
<dbReference type="EMBL" id="KN838854">
    <property type="protein sequence ID" value="KIJ93272.1"/>
    <property type="molecule type" value="Genomic_DNA"/>
</dbReference>
<dbReference type="Proteomes" id="UP000054477">
    <property type="component" value="Unassembled WGS sequence"/>
</dbReference>
<feature type="non-terminal residue" evidence="1">
    <location>
        <position position="1"/>
    </location>
</feature>
<dbReference type="AlphaFoldDB" id="A0A0C9XAG8"/>
<protein>
    <submittedName>
        <fullName evidence="1">Uncharacterized protein</fullName>
    </submittedName>
</protein>
<reference evidence="1 2" key="1">
    <citation type="submission" date="2014-04" db="EMBL/GenBank/DDBJ databases">
        <authorList>
            <consortium name="DOE Joint Genome Institute"/>
            <person name="Kuo A."/>
            <person name="Kohler A."/>
            <person name="Nagy L.G."/>
            <person name="Floudas D."/>
            <person name="Copeland A."/>
            <person name="Barry K.W."/>
            <person name="Cichocki N."/>
            <person name="Veneault-Fourrey C."/>
            <person name="LaButti K."/>
            <person name="Lindquist E.A."/>
            <person name="Lipzen A."/>
            <person name="Lundell T."/>
            <person name="Morin E."/>
            <person name="Murat C."/>
            <person name="Sun H."/>
            <person name="Tunlid A."/>
            <person name="Henrissat B."/>
            <person name="Grigoriev I.V."/>
            <person name="Hibbett D.S."/>
            <person name="Martin F."/>
            <person name="Nordberg H.P."/>
            <person name="Cantor M.N."/>
            <person name="Hua S.X."/>
        </authorList>
    </citation>
    <scope>NUCLEOTIDE SEQUENCE [LARGE SCALE GENOMIC DNA]</scope>
    <source>
        <strain evidence="1 2">LaAM-08-1</strain>
    </source>
</reference>
<organism evidence="1 2">
    <name type="scientific">Laccaria amethystina LaAM-08-1</name>
    <dbReference type="NCBI Taxonomy" id="1095629"/>
    <lineage>
        <taxon>Eukaryota</taxon>
        <taxon>Fungi</taxon>
        <taxon>Dikarya</taxon>
        <taxon>Basidiomycota</taxon>
        <taxon>Agaricomycotina</taxon>
        <taxon>Agaricomycetes</taxon>
        <taxon>Agaricomycetidae</taxon>
        <taxon>Agaricales</taxon>
        <taxon>Agaricineae</taxon>
        <taxon>Hydnangiaceae</taxon>
        <taxon>Laccaria</taxon>
    </lineage>
</organism>
<dbReference type="OrthoDB" id="5386422at2759"/>
<reference evidence="2" key="2">
    <citation type="submission" date="2015-01" db="EMBL/GenBank/DDBJ databases">
        <title>Evolutionary Origins and Diversification of the Mycorrhizal Mutualists.</title>
        <authorList>
            <consortium name="DOE Joint Genome Institute"/>
            <consortium name="Mycorrhizal Genomics Consortium"/>
            <person name="Kohler A."/>
            <person name="Kuo A."/>
            <person name="Nagy L.G."/>
            <person name="Floudas D."/>
            <person name="Copeland A."/>
            <person name="Barry K.W."/>
            <person name="Cichocki N."/>
            <person name="Veneault-Fourrey C."/>
            <person name="LaButti K."/>
            <person name="Lindquist E.A."/>
            <person name="Lipzen A."/>
            <person name="Lundell T."/>
            <person name="Morin E."/>
            <person name="Murat C."/>
            <person name="Riley R."/>
            <person name="Ohm R."/>
            <person name="Sun H."/>
            <person name="Tunlid A."/>
            <person name="Henrissat B."/>
            <person name="Grigoriev I.V."/>
            <person name="Hibbett D.S."/>
            <person name="Martin F."/>
        </authorList>
    </citation>
    <scope>NUCLEOTIDE SEQUENCE [LARGE SCALE GENOMIC DNA]</scope>
    <source>
        <strain evidence="2">LaAM-08-1</strain>
    </source>
</reference>
<sequence length="58" mass="6579">WTLTGPSIHWTRTGLDWTGNFTSQSGLARGPLESIWITWSRVKTSMCCWTINLPPLLC</sequence>
<accession>A0A0C9XAG8</accession>
<name>A0A0C9XAG8_9AGAR</name>
<evidence type="ECO:0000313" key="1">
    <source>
        <dbReference type="EMBL" id="KIJ93272.1"/>
    </source>
</evidence>
<evidence type="ECO:0000313" key="2">
    <source>
        <dbReference type="Proteomes" id="UP000054477"/>
    </source>
</evidence>
<gene>
    <name evidence="1" type="ORF">K443DRAFT_112285</name>
</gene>
<keyword evidence="2" id="KW-1185">Reference proteome</keyword>
<proteinExistence type="predicted"/>